<dbReference type="InterPro" id="IPR051000">
    <property type="entry name" value="Homeobox_DNA-bind_prot"/>
</dbReference>
<evidence type="ECO:0000256" key="6">
    <source>
        <dbReference type="RuleBase" id="RU000682"/>
    </source>
</evidence>
<feature type="compositionally biased region" description="Polar residues" evidence="7">
    <location>
        <begin position="449"/>
        <end position="478"/>
    </location>
</feature>
<evidence type="ECO:0000256" key="2">
    <source>
        <dbReference type="ARBA" id="ARBA00023125"/>
    </source>
</evidence>
<proteinExistence type="predicted"/>
<dbReference type="SMART" id="SM00389">
    <property type="entry name" value="HOX"/>
    <property type="match status" value="1"/>
</dbReference>
<protein>
    <recommendedName>
        <fullName evidence="8">Homeobox domain-containing protein</fullName>
    </recommendedName>
</protein>
<gene>
    <name evidence="9" type="ORF">M413DRAFT_28906</name>
</gene>
<dbReference type="Pfam" id="PF24818">
    <property type="entry name" value="PH_TRF2_HOY1"/>
    <property type="match status" value="1"/>
</dbReference>
<dbReference type="InterPro" id="IPR057939">
    <property type="entry name" value="TRF2_HOY1_PH"/>
</dbReference>
<feature type="compositionally biased region" description="Pro residues" evidence="7">
    <location>
        <begin position="384"/>
        <end position="400"/>
    </location>
</feature>
<evidence type="ECO:0000256" key="5">
    <source>
        <dbReference type="PROSITE-ProRule" id="PRU00108"/>
    </source>
</evidence>
<dbReference type="Gene3D" id="1.10.10.60">
    <property type="entry name" value="Homeodomain-like"/>
    <property type="match status" value="1"/>
</dbReference>
<dbReference type="EMBL" id="KN831784">
    <property type="protein sequence ID" value="KIM39705.1"/>
    <property type="molecule type" value="Genomic_DNA"/>
</dbReference>
<feature type="DNA-binding region" description="Homeobox" evidence="5">
    <location>
        <begin position="76"/>
        <end position="135"/>
    </location>
</feature>
<feature type="compositionally biased region" description="Polar residues" evidence="7">
    <location>
        <begin position="412"/>
        <end position="430"/>
    </location>
</feature>
<dbReference type="GO" id="GO:0006357">
    <property type="term" value="P:regulation of transcription by RNA polymerase II"/>
    <property type="evidence" value="ECO:0007669"/>
    <property type="project" value="TreeGrafter"/>
</dbReference>
<dbReference type="SUPFAM" id="SSF46689">
    <property type="entry name" value="Homeodomain-like"/>
    <property type="match status" value="1"/>
</dbReference>
<feature type="compositionally biased region" description="Polar residues" evidence="7">
    <location>
        <begin position="496"/>
        <end position="509"/>
    </location>
</feature>
<name>A0A0C3BSR5_HEBCY</name>
<evidence type="ECO:0000256" key="7">
    <source>
        <dbReference type="SAM" id="MobiDB-lite"/>
    </source>
</evidence>
<evidence type="ECO:0000256" key="1">
    <source>
        <dbReference type="ARBA" id="ARBA00004123"/>
    </source>
</evidence>
<organism evidence="9 10">
    <name type="scientific">Hebeloma cylindrosporum</name>
    <dbReference type="NCBI Taxonomy" id="76867"/>
    <lineage>
        <taxon>Eukaryota</taxon>
        <taxon>Fungi</taxon>
        <taxon>Dikarya</taxon>
        <taxon>Basidiomycota</taxon>
        <taxon>Agaricomycotina</taxon>
        <taxon>Agaricomycetes</taxon>
        <taxon>Agaricomycetidae</taxon>
        <taxon>Agaricales</taxon>
        <taxon>Agaricineae</taxon>
        <taxon>Hymenogastraceae</taxon>
        <taxon>Hebeloma</taxon>
    </lineage>
</organism>
<feature type="domain" description="Homeobox" evidence="8">
    <location>
        <begin position="74"/>
        <end position="134"/>
    </location>
</feature>
<evidence type="ECO:0000259" key="8">
    <source>
        <dbReference type="PROSITE" id="PS50071"/>
    </source>
</evidence>
<dbReference type="PANTHER" id="PTHR24324:SF5">
    <property type="entry name" value="HEMATOPOIETICALLY-EXPRESSED HOMEOBOX PROTEIN HHEX"/>
    <property type="match status" value="1"/>
</dbReference>
<keyword evidence="3 5" id="KW-0371">Homeobox</keyword>
<dbReference type="AlphaFoldDB" id="A0A0C3BSR5"/>
<evidence type="ECO:0000256" key="4">
    <source>
        <dbReference type="ARBA" id="ARBA00023242"/>
    </source>
</evidence>
<dbReference type="GO" id="GO:0030154">
    <property type="term" value="P:cell differentiation"/>
    <property type="evidence" value="ECO:0007669"/>
    <property type="project" value="TreeGrafter"/>
</dbReference>
<feature type="region of interest" description="Disordered" evidence="7">
    <location>
        <begin position="1"/>
        <end position="85"/>
    </location>
</feature>
<dbReference type="GO" id="GO:0000978">
    <property type="term" value="F:RNA polymerase II cis-regulatory region sequence-specific DNA binding"/>
    <property type="evidence" value="ECO:0007669"/>
    <property type="project" value="TreeGrafter"/>
</dbReference>
<dbReference type="InterPro" id="IPR001356">
    <property type="entry name" value="HD"/>
</dbReference>
<feature type="compositionally biased region" description="Low complexity" evidence="7">
    <location>
        <begin position="30"/>
        <end position="43"/>
    </location>
</feature>
<accession>A0A0C3BSR5</accession>
<evidence type="ECO:0000313" key="10">
    <source>
        <dbReference type="Proteomes" id="UP000053424"/>
    </source>
</evidence>
<sequence length="523" mass="58169">MAQHEASSRYRRSSLFLGPSTVQTDDETDTVSPTSTTTSPATAFSHNHEDDGLELEEDKKPLSGPQRSASSKSEKEKRKRSRVTPEQLIHLERYFATDRSPTAARRREISELLGMQERQTQIWFQNMRAKAKVQDGKHGSRGDSAEFPPDTPPELSTAYEGELHSLIHEEGPVTIIPCTDLTIGTWRRIATTGGKHDLVAYVSEVKRCLIWFIHSEGYGFKMEIPFTTVIDTEFKSMGPASGQAVFVLSQPPIFYLENSSSPRPDGSALRTWKRCSDWTEGHQATHVLRHTLIGSSVQLAHVLRSLHSPPPVSDVSRGSSMYRLDPISSPMELPPPPLASLSAPFTYGGLGMKPMQQDRLEHARKRSSYGSLDTRYLADNSGLRPPPHSAPNPTFPPHAYIPPANQPMHPNFNPTVYNQYQAGIQHSSGNPDYSSIPSQSIPPRPHISQRPQSYYNNSPRALQPFQSDNNQPGGSQSMGYPLQSPPLLTTPYLPESRTNPPLRTSSGMSSIMYDVETELTRPH</sequence>
<dbReference type="Pfam" id="PF00046">
    <property type="entry name" value="Homeodomain"/>
    <property type="match status" value="1"/>
</dbReference>
<dbReference type="STRING" id="686832.A0A0C3BSR5"/>
<comment type="subcellular location">
    <subcellularLocation>
        <location evidence="1 5 6">Nucleus</location>
    </subcellularLocation>
</comment>
<feature type="region of interest" description="Disordered" evidence="7">
    <location>
        <begin position="376"/>
        <end position="523"/>
    </location>
</feature>
<evidence type="ECO:0000256" key="3">
    <source>
        <dbReference type="ARBA" id="ARBA00023155"/>
    </source>
</evidence>
<feature type="compositionally biased region" description="Basic and acidic residues" evidence="7">
    <location>
        <begin position="133"/>
        <end position="144"/>
    </location>
</feature>
<dbReference type="Proteomes" id="UP000053424">
    <property type="component" value="Unassembled WGS sequence"/>
</dbReference>
<dbReference type="CDD" id="cd00086">
    <property type="entry name" value="homeodomain"/>
    <property type="match status" value="1"/>
</dbReference>
<reference evidence="9 10" key="1">
    <citation type="submission" date="2014-04" db="EMBL/GenBank/DDBJ databases">
        <authorList>
            <consortium name="DOE Joint Genome Institute"/>
            <person name="Kuo A."/>
            <person name="Gay G."/>
            <person name="Dore J."/>
            <person name="Kohler A."/>
            <person name="Nagy L.G."/>
            <person name="Floudas D."/>
            <person name="Copeland A."/>
            <person name="Barry K.W."/>
            <person name="Cichocki N."/>
            <person name="Veneault-Fourrey C."/>
            <person name="LaButti K."/>
            <person name="Lindquist E.A."/>
            <person name="Lipzen A."/>
            <person name="Lundell T."/>
            <person name="Morin E."/>
            <person name="Murat C."/>
            <person name="Sun H."/>
            <person name="Tunlid A."/>
            <person name="Henrissat B."/>
            <person name="Grigoriev I.V."/>
            <person name="Hibbett D.S."/>
            <person name="Martin F."/>
            <person name="Nordberg H.P."/>
            <person name="Cantor M.N."/>
            <person name="Hua S.X."/>
        </authorList>
    </citation>
    <scope>NUCLEOTIDE SEQUENCE [LARGE SCALE GENOMIC DNA]</scope>
    <source>
        <strain evidence="10">h7</strain>
    </source>
</reference>
<feature type="region of interest" description="Disordered" evidence="7">
    <location>
        <begin position="133"/>
        <end position="154"/>
    </location>
</feature>
<keyword evidence="4 5" id="KW-0539">Nucleus</keyword>
<dbReference type="GO" id="GO:0005634">
    <property type="term" value="C:nucleus"/>
    <property type="evidence" value="ECO:0007669"/>
    <property type="project" value="UniProtKB-SubCell"/>
</dbReference>
<dbReference type="HOGENOM" id="CLU_027076_0_1_1"/>
<dbReference type="PROSITE" id="PS50071">
    <property type="entry name" value="HOMEOBOX_2"/>
    <property type="match status" value="1"/>
</dbReference>
<reference evidence="10" key="2">
    <citation type="submission" date="2015-01" db="EMBL/GenBank/DDBJ databases">
        <title>Evolutionary Origins and Diversification of the Mycorrhizal Mutualists.</title>
        <authorList>
            <consortium name="DOE Joint Genome Institute"/>
            <consortium name="Mycorrhizal Genomics Consortium"/>
            <person name="Kohler A."/>
            <person name="Kuo A."/>
            <person name="Nagy L.G."/>
            <person name="Floudas D."/>
            <person name="Copeland A."/>
            <person name="Barry K.W."/>
            <person name="Cichocki N."/>
            <person name="Veneault-Fourrey C."/>
            <person name="LaButti K."/>
            <person name="Lindquist E.A."/>
            <person name="Lipzen A."/>
            <person name="Lundell T."/>
            <person name="Morin E."/>
            <person name="Murat C."/>
            <person name="Riley R."/>
            <person name="Ohm R."/>
            <person name="Sun H."/>
            <person name="Tunlid A."/>
            <person name="Henrissat B."/>
            <person name="Grigoriev I.V."/>
            <person name="Hibbett D.S."/>
            <person name="Martin F."/>
        </authorList>
    </citation>
    <scope>NUCLEOTIDE SEQUENCE [LARGE SCALE GENOMIC DNA]</scope>
    <source>
        <strain evidence="10">h7</strain>
    </source>
</reference>
<dbReference type="InterPro" id="IPR009057">
    <property type="entry name" value="Homeodomain-like_sf"/>
</dbReference>
<dbReference type="OrthoDB" id="6159439at2759"/>
<keyword evidence="2 5" id="KW-0238">DNA-binding</keyword>
<dbReference type="PANTHER" id="PTHR24324">
    <property type="entry name" value="HOMEOBOX PROTEIN HHEX"/>
    <property type="match status" value="1"/>
</dbReference>
<keyword evidence="10" id="KW-1185">Reference proteome</keyword>
<evidence type="ECO:0000313" key="9">
    <source>
        <dbReference type="EMBL" id="KIM39705.1"/>
    </source>
</evidence>